<sequence>MIYFDTSYVVRLYLQDPGWQKVRALAATDQIACCLHGQAESTAAFHRKFREGVLNQQELRLLLAEFEKECQAGAFRWLALSPSIVARLSKAYLALPAAVHLRAADSIQLASAAENGFKEIYSNDIRLLDAARHFGLKGANVI</sequence>
<dbReference type="STRING" id="320771.Cflav_PD3464"/>
<proteinExistence type="predicted"/>
<organism evidence="2 3">
    <name type="scientific">Pedosphaera parvula (strain Ellin514)</name>
    <dbReference type="NCBI Taxonomy" id="320771"/>
    <lineage>
        <taxon>Bacteria</taxon>
        <taxon>Pseudomonadati</taxon>
        <taxon>Verrucomicrobiota</taxon>
        <taxon>Pedosphaerae</taxon>
        <taxon>Pedosphaerales</taxon>
        <taxon>Pedosphaeraceae</taxon>
        <taxon>Pedosphaera</taxon>
    </lineage>
</organism>
<name>B9XI01_PEDPL</name>
<accession>B9XI01</accession>
<dbReference type="OrthoDB" id="194818at2"/>
<dbReference type="Gene3D" id="3.40.50.1010">
    <property type="entry name" value="5'-nuclease"/>
    <property type="match status" value="1"/>
</dbReference>
<comment type="caution">
    <text evidence="2">The sequence shown here is derived from an EMBL/GenBank/DDBJ whole genome shotgun (WGS) entry which is preliminary data.</text>
</comment>
<dbReference type="RefSeq" id="WP_007415445.1">
    <property type="nucleotide sequence ID" value="NZ_ABOX02000016.1"/>
</dbReference>
<protein>
    <recommendedName>
        <fullName evidence="1">PIN domain-containing protein</fullName>
    </recommendedName>
</protein>
<evidence type="ECO:0000259" key="1">
    <source>
        <dbReference type="Pfam" id="PF01850"/>
    </source>
</evidence>
<reference evidence="2 3" key="1">
    <citation type="journal article" date="2011" name="J. Bacteriol.">
        <title>Genome sequence of 'Pedosphaera parvula' Ellin514, an aerobic Verrucomicrobial isolate from pasture soil.</title>
        <authorList>
            <person name="Kant R."/>
            <person name="van Passel M.W."/>
            <person name="Sangwan P."/>
            <person name="Palva A."/>
            <person name="Lucas S."/>
            <person name="Copeland A."/>
            <person name="Lapidus A."/>
            <person name="Glavina Del Rio T."/>
            <person name="Dalin E."/>
            <person name="Tice H."/>
            <person name="Bruce D."/>
            <person name="Goodwin L."/>
            <person name="Pitluck S."/>
            <person name="Chertkov O."/>
            <person name="Larimer F.W."/>
            <person name="Land M.L."/>
            <person name="Hauser L."/>
            <person name="Brettin T.S."/>
            <person name="Detter J.C."/>
            <person name="Han S."/>
            <person name="de Vos W.M."/>
            <person name="Janssen P.H."/>
            <person name="Smidt H."/>
        </authorList>
    </citation>
    <scope>NUCLEOTIDE SEQUENCE [LARGE SCALE GENOMIC DNA]</scope>
    <source>
        <strain evidence="2 3">Ellin514</strain>
    </source>
</reference>
<gene>
    <name evidence="2" type="ORF">Cflav_PD3464</name>
</gene>
<dbReference type="Proteomes" id="UP000003688">
    <property type="component" value="Unassembled WGS sequence"/>
</dbReference>
<dbReference type="CDD" id="cd09874">
    <property type="entry name" value="PIN_MT3492-like"/>
    <property type="match status" value="1"/>
</dbReference>
<keyword evidence="3" id="KW-1185">Reference proteome</keyword>
<evidence type="ECO:0000313" key="2">
    <source>
        <dbReference type="EMBL" id="EEF60494.1"/>
    </source>
</evidence>
<dbReference type="AlphaFoldDB" id="B9XI01"/>
<dbReference type="Pfam" id="PF01850">
    <property type="entry name" value="PIN"/>
    <property type="match status" value="1"/>
</dbReference>
<dbReference type="InterPro" id="IPR029060">
    <property type="entry name" value="PIN-like_dom_sf"/>
</dbReference>
<evidence type="ECO:0000313" key="3">
    <source>
        <dbReference type="Proteomes" id="UP000003688"/>
    </source>
</evidence>
<feature type="domain" description="PIN" evidence="1">
    <location>
        <begin position="2"/>
        <end position="131"/>
    </location>
</feature>
<dbReference type="SUPFAM" id="SSF88723">
    <property type="entry name" value="PIN domain-like"/>
    <property type="match status" value="1"/>
</dbReference>
<dbReference type="EMBL" id="ABOX02000016">
    <property type="protein sequence ID" value="EEF60494.1"/>
    <property type="molecule type" value="Genomic_DNA"/>
</dbReference>
<dbReference type="InterPro" id="IPR002716">
    <property type="entry name" value="PIN_dom"/>
</dbReference>